<evidence type="ECO:0000313" key="2">
    <source>
        <dbReference type="EMBL" id="OEF97341.1"/>
    </source>
</evidence>
<proteinExistence type="predicted"/>
<dbReference type="EMBL" id="MIJE01000011">
    <property type="protein sequence ID" value="OEF97341.1"/>
    <property type="molecule type" value="Genomic_DNA"/>
</dbReference>
<name>A0A1E5G2S6_9FIRM</name>
<dbReference type="InterPro" id="IPR039568">
    <property type="entry name" value="Peptidase_MA-like_dom"/>
</dbReference>
<evidence type="ECO:0000259" key="1">
    <source>
        <dbReference type="Pfam" id="PF13485"/>
    </source>
</evidence>
<dbReference type="Proteomes" id="UP000094296">
    <property type="component" value="Unassembled WGS sequence"/>
</dbReference>
<dbReference type="OrthoDB" id="9787613at2"/>
<dbReference type="STRING" id="766136.BHF68_03780"/>
<evidence type="ECO:0000313" key="3">
    <source>
        <dbReference type="Proteomes" id="UP000094296"/>
    </source>
</evidence>
<dbReference type="Pfam" id="PF13485">
    <property type="entry name" value="Peptidase_MA_2"/>
    <property type="match status" value="1"/>
</dbReference>
<feature type="domain" description="Peptidase MA-like" evidence="1">
    <location>
        <begin position="158"/>
        <end position="284"/>
    </location>
</feature>
<comment type="caution">
    <text evidence="2">The sequence shown here is derived from an EMBL/GenBank/DDBJ whole genome shotgun (WGS) entry which is preliminary data.</text>
</comment>
<keyword evidence="3" id="KW-1185">Reference proteome</keyword>
<gene>
    <name evidence="2" type="ORF">BHF68_03780</name>
</gene>
<organism evidence="2 3">
    <name type="scientific">Desulfuribacillus alkaliarsenatis</name>
    <dbReference type="NCBI Taxonomy" id="766136"/>
    <lineage>
        <taxon>Bacteria</taxon>
        <taxon>Bacillati</taxon>
        <taxon>Bacillota</taxon>
        <taxon>Desulfuribacillia</taxon>
        <taxon>Desulfuribacillales</taxon>
        <taxon>Desulfuribacillaceae</taxon>
        <taxon>Desulfuribacillus</taxon>
    </lineage>
</organism>
<sequence length="289" mass="34506">MRIMKVILVVATPLLLFISLIALYFNNQVNLTTYAQPVIRSAIDVANMNSLSDWSVIENELVVIRYHSVDEEEIEMVLEIATDIRKSLDDRYQFHYNKPVNIVIKPTREEMREFFGWGESASAVGVYYGKRIYLLAPSLWVDADSIEQLTDKYLKIGPIAHEYTHFIIDHKYHNNVPRWYNEAVAQYEEYLYQGFEWIEPYGRLNQQLYSYQEMQRDFDNLPNQALSYRQGFMFLKYQIDKYGEEKYWDFMGKIENRFLFEQAFAQVYGIDISDVWQEWEQHVVANKLR</sequence>
<reference evidence="2 3" key="1">
    <citation type="submission" date="2016-09" db="EMBL/GenBank/DDBJ databases">
        <title>Draft genome sequence for the type strain of Desulfuribacillus alkaliarsenatis AHT28, an obligately anaerobic, sulfidogenic bacterium isolated from Russian soda lake sediments.</title>
        <authorList>
            <person name="Abin C.A."/>
            <person name="Hollibaugh J.T."/>
        </authorList>
    </citation>
    <scope>NUCLEOTIDE SEQUENCE [LARGE SCALE GENOMIC DNA]</scope>
    <source>
        <strain evidence="2 3">AHT28</strain>
    </source>
</reference>
<accession>A0A1E5G2S6</accession>
<dbReference type="RefSeq" id="WP_069642739.1">
    <property type="nucleotide sequence ID" value="NZ_MIJE01000011.1"/>
</dbReference>
<dbReference type="AlphaFoldDB" id="A0A1E5G2S6"/>
<protein>
    <recommendedName>
        <fullName evidence="1">Peptidase MA-like domain-containing protein</fullName>
    </recommendedName>
</protein>